<dbReference type="EMBL" id="JAFMPY010000033">
    <property type="protein sequence ID" value="MBO0906164.1"/>
    <property type="molecule type" value="Genomic_DNA"/>
</dbReference>
<dbReference type="Proteomes" id="UP000664288">
    <property type="component" value="Unassembled WGS sequence"/>
</dbReference>
<sequence length="221" mass="23999">MTKRTQVDVIREAVADRIVHGHLKPGEPLDEVSLAAEFGVSRTPIREALRQLEANGLALSRPHRGAIVTKLSPQQLDETFVVMAELEALSARLCAEVLAGGALAALEALHESGARPARENDVAAYRLHNERFHAAIYAGSGNAFLEETALAVRRRLAPFRNLQFEGYQRPEASHREHAAIVAAIVAGDGARAAKAMRDHILIVREAVEAVEAIDRAPPHRA</sequence>
<evidence type="ECO:0000256" key="1">
    <source>
        <dbReference type="ARBA" id="ARBA00023015"/>
    </source>
</evidence>
<dbReference type="SUPFAM" id="SSF46785">
    <property type="entry name" value="Winged helix' DNA-binding domain"/>
    <property type="match status" value="1"/>
</dbReference>
<dbReference type="SMART" id="SM00345">
    <property type="entry name" value="HTH_GNTR"/>
    <property type="match status" value="1"/>
</dbReference>
<dbReference type="Gene3D" id="1.10.10.10">
    <property type="entry name" value="Winged helix-like DNA-binding domain superfamily/Winged helix DNA-binding domain"/>
    <property type="match status" value="1"/>
</dbReference>
<dbReference type="SMART" id="SM00895">
    <property type="entry name" value="FCD"/>
    <property type="match status" value="1"/>
</dbReference>
<protein>
    <submittedName>
        <fullName evidence="5">GntR family transcriptional regulator</fullName>
    </submittedName>
</protein>
<dbReference type="Gene3D" id="1.20.120.530">
    <property type="entry name" value="GntR ligand-binding domain-like"/>
    <property type="match status" value="1"/>
</dbReference>
<dbReference type="RefSeq" id="WP_207352797.1">
    <property type="nucleotide sequence ID" value="NZ_JAFMPY010000033.1"/>
</dbReference>
<evidence type="ECO:0000313" key="6">
    <source>
        <dbReference type="Proteomes" id="UP000664288"/>
    </source>
</evidence>
<comment type="caution">
    <text evidence="5">The sequence shown here is derived from an EMBL/GenBank/DDBJ whole genome shotgun (WGS) entry which is preliminary data.</text>
</comment>
<dbReference type="Pfam" id="PF00392">
    <property type="entry name" value="GntR"/>
    <property type="match status" value="1"/>
</dbReference>
<organism evidence="5 6">
    <name type="scientific">Jiella sonneratiae</name>
    <dbReference type="NCBI Taxonomy" id="2816856"/>
    <lineage>
        <taxon>Bacteria</taxon>
        <taxon>Pseudomonadati</taxon>
        <taxon>Pseudomonadota</taxon>
        <taxon>Alphaproteobacteria</taxon>
        <taxon>Hyphomicrobiales</taxon>
        <taxon>Aurantimonadaceae</taxon>
        <taxon>Jiella</taxon>
    </lineage>
</organism>
<dbReference type="PRINTS" id="PR00035">
    <property type="entry name" value="HTHGNTR"/>
</dbReference>
<reference evidence="5 6" key="1">
    <citation type="submission" date="2021-03" db="EMBL/GenBank/DDBJ databases">
        <title>Whole genome sequence of Jiella sp. MQZ13P-4.</title>
        <authorList>
            <person name="Tuo L."/>
        </authorList>
    </citation>
    <scope>NUCLEOTIDE SEQUENCE [LARGE SCALE GENOMIC DNA]</scope>
    <source>
        <strain evidence="5 6">MQZ13P-4</strain>
    </source>
</reference>
<keyword evidence="1" id="KW-0805">Transcription regulation</keyword>
<dbReference type="InterPro" id="IPR011711">
    <property type="entry name" value="GntR_C"/>
</dbReference>
<dbReference type="SUPFAM" id="SSF48008">
    <property type="entry name" value="GntR ligand-binding domain-like"/>
    <property type="match status" value="1"/>
</dbReference>
<keyword evidence="2" id="KW-0238">DNA-binding</keyword>
<dbReference type="PANTHER" id="PTHR43537:SF49">
    <property type="entry name" value="TRANSCRIPTIONAL REGULATORY PROTEIN"/>
    <property type="match status" value="1"/>
</dbReference>
<keyword evidence="6" id="KW-1185">Reference proteome</keyword>
<evidence type="ECO:0000256" key="3">
    <source>
        <dbReference type="ARBA" id="ARBA00023163"/>
    </source>
</evidence>
<dbReference type="InterPro" id="IPR008920">
    <property type="entry name" value="TF_FadR/GntR_C"/>
</dbReference>
<keyword evidence="3" id="KW-0804">Transcription</keyword>
<dbReference type="PROSITE" id="PS50949">
    <property type="entry name" value="HTH_GNTR"/>
    <property type="match status" value="1"/>
</dbReference>
<evidence type="ECO:0000259" key="4">
    <source>
        <dbReference type="PROSITE" id="PS50949"/>
    </source>
</evidence>
<dbReference type="InterPro" id="IPR036390">
    <property type="entry name" value="WH_DNA-bd_sf"/>
</dbReference>
<name>A0ABS3J919_9HYPH</name>
<evidence type="ECO:0000313" key="5">
    <source>
        <dbReference type="EMBL" id="MBO0906164.1"/>
    </source>
</evidence>
<evidence type="ECO:0000256" key="2">
    <source>
        <dbReference type="ARBA" id="ARBA00023125"/>
    </source>
</evidence>
<gene>
    <name evidence="5" type="ORF">J1C47_21150</name>
</gene>
<proteinExistence type="predicted"/>
<dbReference type="InterPro" id="IPR036388">
    <property type="entry name" value="WH-like_DNA-bd_sf"/>
</dbReference>
<dbReference type="PANTHER" id="PTHR43537">
    <property type="entry name" value="TRANSCRIPTIONAL REGULATOR, GNTR FAMILY"/>
    <property type="match status" value="1"/>
</dbReference>
<dbReference type="InterPro" id="IPR000524">
    <property type="entry name" value="Tscrpt_reg_HTH_GntR"/>
</dbReference>
<dbReference type="Pfam" id="PF07729">
    <property type="entry name" value="FCD"/>
    <property type="match status" value="1"/>
</dbReference>
<dbReference type="CDD" id="cd07377">
    <property type="entry name" value="WHTH_GntR"/>
    <property type="match status" value="1"/>
</dbReference>
<accession>A0ABS3J919</accession>
<feature type="domain" description="HTH gntR-type" evidence="4">
    <location>
        <begin position="4"/>
        <end position="71"/>
    </location>
</feature>